<gene>
    <name evidence="1" type="ORF">MgSA37_03481</name>
</gene>
<name>A0A110B3E0_9SPHI</name>
<accession>A0A110B3E0</accession>
<dbReference type="AlphaFoldDB" id="A0A110B3E0"/>
<evidence type="ECO:0000313" key="1">
    <source>
        <dbReference type="EMBL" id="BAU55300.1"/>
    </source>
</evidence>
<organism evidence="1 2">
    <name type="scientific">Mucilaginibacter gotjawali</name>
    <dbReference type="NCBI Taxonomy" id="1550579"/>
    <lineage>
        <taxon>Bacteria</taxon>
        <taxon>Pseudomonadati</taxon>
        <taxon>Bacteroidota</taxon>
        <taxon>Sphingobacteriia</taxon>
        <taxon>Sphingobacteriales</taxon>
        <taxon>Sphingobacteriaceae</taxon>
        <taxon>Mucilaginibacter</taxon>
    </lineage>
</organism>
<sequence>MIISCFNLITDERFFRIYQEFDQIYISAQVLSDEAGDIGERPFVVFLFIGFILNYFDQKVGNQCAPKLDFNGILIVTQEITQLEVLLDSPEKYFYLPSSFVNACNG</sequence>
<dbReference type="KEGG" id="mgot:MgSA37_03481"/>
<reference evidence="1 2" key="1">
    <citation type="submission" date="2015-12" db="EMBL/GenBank/DDBJ databases">
        <title>Genome sequence of Mucilaginibacter gotjawali.</title>
        <authorList>
            <person name="Lee J.S."/>
            <person name="Lee K.C."/>
            <person name="Kim K.K."/>
            <person name="Lee B.W."/>
        </authorList>
    </citation>
    <scope>NUCLEOTIDE SEQUENCE [LARGE SCALE GENOMIC DNA]</scope>
    <source>
        <strain evidence="1 2">SA3-7</strain>
    </source>
</reference>
<keyword evidence="2" id="KW-1185">Reference proteome</keyword>
<dbReference type="Proteomes" id="UP000218263">
    <property type="component" value="Chromosome"/>
</dbReference>
<evidence type="ECO:0000313" key="2">
    <source>
        <dbReference type="Proteomes" id="UP000218263"/>
    </source>
</evidence>
<proteinExistence type="predicted"/>
<dbReference type="EMBL" id="AP017313">
    <property type="protein sequence ID" value="BAU55300.1"/>
    <property type="molecule type" value="Genomic_DNA"/>
</dbReference>
<protein>
    <submittedName>
        <fullName evidence="1">Uncharacterized protein</fullName>
    </submittedName>
</protein>